<accession>A0ABW3W2L4</accession>
<keyword evidence="3" id="KW-1185">Reference proteome</keyword>
<dbReference type="Proteomes" id="UP001597229">
    <property type="component" value="Unassembled WGS sequence"/>
</dbReference>
<dbReference type="RefSeq" id="WP_367919896.1">
    <property type="nucleotide sequence ID" value="NZ_BAABAC010000024.1"/>
</dbReference>
<gene>
    <name evidence="2" type="ORF">ACFQ3F_17275</name>
</gene>
<dbReference type="CDD" id="cd14797">
    <property type="entry name" value="DUF302"/>
    <property type="match status" value="1"/>
</dbReference>
<dbReference type="PANTHER" id="PTHR38342:SF1">
    <property type="entry name" value="SLR5037 PROTEIN"/>
    <property type="match status" value="1"/>
</dbReference>
<evidence type="ECO:0000259" key="1">
    <source>
        <dbReference type="Pfam" id="PF03625"/>
    </source>
</evidence>
<dbReference type="EMBL" id="JBHTLX010000021">
    <property type="protein sequence ID" value="MFD1249556.1"/>
    <property type="molecule type" value="Genomic_DNA"/>
</dbReference>
<sequence length="139" mass="14661">MNTTDFTLTATIAASYHDTVARVRELLGEAGFGVLTEIDIRATLKAKLDEDVPAQVILGACRPQLAHRALQAEPRMATLLPCNVVVADAGEGRTRVEVLDPGFMATLTAGAEVAEVAADARVRLTGMMEALTGQTGAIR</sequence>
<evidence type="ECO:0000313" key="2">
    <source>
        <dbReference type="EMBL" id="MFD1249556.1"/>
    </source>
</evidence>
<dbReference type="InterPro" id="IPR005180">
    <property type="entry name" value="DUF302"/>
</dbReference>
<comment type="caution">
    <text evidence="2">The sequence shown here is derived from an EMBL/GenBank/DDBJ whole genome shotgun (WGS) entry which is preliminary data.</text>
</comment>
<dbReference type="InterPro" id="IPR035923">
    <property type="entry name" value="TT1751-like_sf"/>
</dbReference>
<name>A0ABW3W2L4_9ACTN</name>
<protein>
    <submittedName>
        <fullName evidence="2">DUF302 domain-containing protein</fullName>
    </submittedName>
</protein>
<organism evidence="2 3">
    <name type="scientific">Nocardioides ginsengisoli</name>
    <dbReference type="NCBI Taxonomy" id="363868"/>
    <lineage>
        <taxon>Bacteria</taxon>
        <taxon>Bacillati</taxon>
        <taxon>Actinomycetota</taxon>
        <taxon>Actinomycetes</taxon>
        <taxon>Propionibacteriales</taxon>
        <taxon>Nocardioidaceae</taxon>
        <taxon>Nocardioides</taxon>
    </lineage>
</organism>
<reference evidence="3" key="1">
    <citation type="journal article" date="2019" name="Int. J. Syst. Evol. Microbiol.">
        <title>The Global Catalogue of Microorganisms (GCM) 10K type strain sequencing project: providing services to taxonomists for standard genome sequencing and annotation.</title>
        <authorList>
            <consortium name="The Broad Institute Genomics Platform"/>
            <consortium name="The Broad Institute Genome Sequencing Center for Infectious Disease"/>
            <person name="Wu L."/>
            <person name="Ma J."/>
        </authorList>
    </citation>
    <scope>NUCLEOTIDE SEQUENCE [LARGE SCALE GENOMIC DNA]</scope>
    <source>
        <strain evidence="3">CCUG 52478</strain>
    </source>
</reference>
<dbReference type="PIRSF" id="PIRSF021774">
    <property type="entry name" value="UCP021774"/>
    <property type="match status" value="1"/>
</dbReference>
<proteinExistence type="predicted"/>
<evidence type="ECO:0000313" key="3">
    <source>
        <dbReference type="Proteomes" id="UP001597229"/>
    </source>
</evidence>
<dbReference type="InterPro" id="IPR016796">
    <property type="entry name" value="UCP021774"/>
</dbReference>
<dbReference type="SUPFAM" id="SSF103247">
    <property type="entry name" value="TT1751-like"/>
    <property type="match status" value="1"/>
</dbReference>
<dbReference type="Gene3D" id="3.30.310.70">
    <property type="entry name" value="TT1751-like domain"/>
    <property type="match status" value="1"/>
</dbReference>
<feature type="domain" description="DUF302" evidence="1">
    <location>
        <begin position="38"/>
        <end position="101"/>
    </location>
</feature>
<dbReference type="PANTHER" id="PTHR38342">
    <property type="entry name" value="SLR5037 PROTEIN"/>
    <property type="match status" value="1"/>
</dbReference>
<dbReference type="Pfam" id="PF03625">
    <property type="entry name" value="DUF302"/>
    <property type="match status" value="1"/>
</dbReference>